<dbReference type="PANTHER" id="PTHR30404:SF0">
    <property type="entry name" value="N-ACETYLMURAMOYL-L-ALANINE AMIDASE AMIC"/>
    <property type="match status" value="1"/>
</dbReference>
<dbReference type="GO" id="GO:0008745">
    <property type="term" value="F:N-acetylmuramoyl-L-alanine amidase activity"/>
    <property type="evidence" value="ECO:0007669"/>
    <property type="project" value="InterPro"/>
</dbReference>
<organism evidence="3 4">
    <name type="scientific">Cetobacterium ceti</name>
    <dbReference type="NCBI Taxonomy" id="180163"/>
    <lineage>
        <taxon>Bacteria</taxon>
        <taxon>Fusobacteriati</taxon>
        <taxon>Fusobacteriota</taxon>
        <taxon>Fusobacteriia</taxon>
        <taxon>Fusobacteriales</taxon>
        <taxon>Fusobacteriaceae</taxon>
        <taxon>Cetobacterium</taxon>
    </lineage>
</organism>
<keyword evidence="4" id="KW-1185">Reference proteome</keyword>
<evidence type="ECO:0000259" key="2">
    <source>
        <dbReference type="SMART" id="SM00646"/>
    </source>
</evidence>
<dbReference type="STRING" id="180163.SAMN02745174_01698"/>
<proteinExistence type="predicted"/>
<accession>A0A1T4NXK6</accession>
<dbReference type="Gene3D" id="3.40.630.40">
    <property type="entry name" value="Zn-dependent exopeptidases"/>
    <property type="match status" value="1"/>
</dbReference>
<dbReference type="Pfam" id="PF01520">
    <property type="entry name" value="Amidase_3"/>
    <property type="match status" value="1"/>
</dbReference>
<reference evidence="3 4" key="1">
    <citation type="submission" date="2017-02" db="EMBL/GenBank/DDBJ databases">
        <authorList>
            <person name="Peterson S.W."/>
        </authorList>
    </citation>
    <scope>NUCLEOTIDE SEQUENCE [LARGE SCALE GENOMIC DNA]</scope>
    <source>
        <strain evidence="3 4">ATCC 700028</strain>
    </source>
</reference>
<name>A0A1T4NXK6_9FUSO</name>
<dbReference type="CDD" id="cd02696">
    <property type="entry name" value="MurNAc-LAA"/>
    <property type="match status" value="1"/>
</dbReference>
<dbReference type="FunFam" id="3.40.630.40:FF:000005">
    <property type="entry name" value="N-acetylmuramoyl-L-alanine amidase (AmiA)"/>
    <property type="match status" value="1"/>
</dbReference>
<dbReference type="Proteomes" id="UP000191153">
    <property type="component" value="Unassembled WGS sequence"/>
</dbReference>
<protein>
    <submittedName>
        <fullName evidence="3">N-acetylmuramoyl-L-alanine amidase</fullName>
    </submittedName>
</protein>
<dbReference type="InterPro" id="IPR002508">
    <property type="entry name" value="MurNAc-LAA_cat"/>
</dbReference>
<feature type="domain" description="MurNAc-LAA" evidence="2">
    <location>
        <begin position="189"/>
        <end position="338"/>
    </location>
</feature>
<gene>
    <name evidence="3" type="ORF">SAMN02745174_01698</name>
</gene>
<evidence type="ECO:0000313" key="3">
    <source>
        <dbReference type="EMBL" id="SJZ83757.1"/>
    </source>
</evidence>
<dbReference type="SUPFAM" id="SSF53187">
    <property type="entry name" value="Zn-dependent exopeptidases"/>
    <property type="match status" value="1"/>
</dbReference>
<sequence>MKWIGRVFIFLLVSINLFCGTIKINKVRMNNTPAQLVFDISASSTPKYNTSYDEYNRLLFLEIPKGKMNTKFSDRPFVGKYIEKIDMIDYGNAVGFFITLKKNVGYKVYSLKSPYRIVIDLKSNVKKQFTVVIDPGHGGKDPGSIGFRKYREKDIVLSVGRLVREELGSEFNVIMTRSTDVFIPLAERSRIGNRAKADLFVSIHINSSTNSSSTGVETFYFSKKSSPYAEKIAAYENSFGEKYGEKTTSIAQIMGELAYNKNQEKSIGLARPVVNRLSQVNQMRNRGIHGANFAVLRGFNGPGILIELGFINNKKDVGKLLSKSRQRVMAKEIAKKIREYFY</sequence>
<dbReference type="EMBL" id="FUWX01000012">
    <property type="protein sequence ID" value="SJZ83757.1"/>
    <property type="molecule type" value="Genomic_DNA"/>
</dbReference>
<keyword evidence="1" id="KW-0378">Hydrolase</keyword>
<dbReference type="GO" id="GO:0030288">
    <property type="term" value="C:outer membrane-bounded periplasmic space"/>
    <property type="evidence" value="ECO:0007669"/>
    <property type="project" value="TreeGrafter"/>
</dbReference>
<dbReference type="Gene3D" id="2.60.40.3500">
    <property type="match status" value="1"/>
</dbReference>
<dbReference type="AlphaFoldDB" id="A0A1T4NXK6"/>
<dbReference type="PANTHER" id="PTHR30404">
    <property type="entry name" value="N-ACETYLMURAMOYL-L-ALANINE AMIDASE"/>
    <property type="match status" value="1"/>
</dbReference>
<evidence type="ECO:0000256" key="1">
    <source>
        <dbReference type="ARBA" id="ARBA00022801"/>
    </source>
</evidence>
<evidence type="ECO:0000313" key="4">
    <source>
        <dbReference type="Proteomes" id="UP000191153"/>
    </source>
</evidence>
<dbReference type="SMART" id="SM00646">
    <property type="entry name" value="Ami_3"/>
    <property type="match status" value="1"/>
</dbReference>
<dbReference type="RefSeq" id="WP_078694168.1">
    <property type="nucleotide sequence ID" value="NZ_FUWX01000012.1"/>
</dbReference>
<dbReference type="InterPro" id="IPR050695">
    <property type="entry name" value="N-acetylmuramoyl_amidase_3"/>
</dbReference>
<dbReference type="GO" id="GO:0009253">
    <property type="term" value="P:peptidoglycan catabolic process"/>
    <property type="evidence" value="ECO:0007669"/>
    <property type="project" value="InterPro"/>
</dbReference>
<dbReference type="OrthoDB" id="9772024at2"/>